<comment type="caution">
    <text evidence="2">The sequence shown here is derived from an EMBL/GenBank/DDBJ whole genome shotgun (WGS) entry which is preliminary data.</text>
</comment>
<organism evidence="2 3">
    <name type="scientific">Pleurodeles waltl</name>
    <name type="common">Iberian ribbed newt</name>
    <dbReference type="NCBI Taxonomy" id="8319"/>
    <lineage>
        <taxon>Eukaryota</taxon>
        <taxon>Metazoa</taxon>
        <taxon>Chordata</taxon>
        <taxon>Craniata</taxon>
        <taxon>Vertebrata</taxon>
        <taxon>Euteleostomi</taxon>
        <taxon>Amphibia</taxon>
        <taxon>Batrachia</taxon>
        <taxon>Caudata</taxon>
        <taxon>Salamandroidea</taxon>
        <taxon>Salamandridae</taxon>
        <taxon>Pleurodelinae</taxon>
        <taxon>Pleurodeles</taxon>
    </lineage>
</organism>
<proteinExistence type="predicted"/>
<gene>
    <name evidence="2" type="ORF">NDU88_007586</name>
</gene>
<accession>A0AAV7QL24</accession>
<dbReference type="AlphaFoldDB" id="A0AAV7QL24"/>
<protein>
    <submittedName>
        <fullName evidence="2">Uncharacterized protein</fullName>
    </submittedName>
</protein>
<feature type="compositionally biased region" description="Pro residues" evidence="1">
    <location>
        <begin position="65"/>
        <end position="74"/>
    </location>
</feature>
<reference evidence="2" key="1">
    <citation type="journal article" date="2022" name="bioRxiv">
        <title>Sequencing and chromosome-scale assembly of the giantPleurodeles waltlgenome.</title>
        <authorList>
            <person name="Brown T."/>
            <person name="Elewa A."/>
            <person name="Iarovenko S."/>
            <person name="Subramanian E."/>
            <person name="Araus A.J."/>
            <person name="Petzold A."/>
            <person name="Susuki M."/>
            <person name="Suzuki K.-i.T."/>
            <person name="Hayashi T."/>
            <person name="Toyoda A."/>
            <person name="Oliveira C."/>
            <person name="Osipova E."/>
            <person name="Leigh N.D."/>
            <person name="Simon A."/>
            <person name="Yun M.H."/>
        </authorList>
    </citation>
    <scope>NUCLEOTIDE SEQUENCE</scope>
    <source>
        <strain evidence="2">20211129_DDA</strain>
        <tissue evidence="2">Liver</tissue>
    </source>
</reference>
<evidence type="ECO:0000313" key="3">
    <source>
        <dbReference type="Proteomes" id="UP001066276"/>
    </source>
</evidence>
<feature type="region of interest" description="Disordered" evidence="1">
    <location>
        <begin position="60"/>
        <end position="140"/>
    </location>
</feature>
<evidence type="ECO:0000256" key="1">
    <source>
        <dbReference type="SAM" id="MobiDB-lite"/>
    </source>
</evidence>
<sequence length="140" mass="14938">MLSRFRVECVEKQKAPIGSSGCTLTGAKSKFQADRDGALLGYRPQEAAVKSLPLHLGGHSDPGGWWPPGPPTTGAPPTGWRCSHEHSDRGGSAAFRSGKSAGSRRLTAARGNPSWRRSVLRRHEDSDPPTAILFMAGKPP</sequence>
<keyword evidence="3" id="KW-1185">Reference proteome</keyword>
<dbReference type="EMBL" id="JANPWB010000010">
    <property type="protein sequence ID" value="KAJ1141252.1"/>
    <property type="molecule type" value="Genomic_DNA"/>
</dbReference>
<evidence type="ECO:0000313" key="2">
    <source>
        <dbReference type="EMBL" id="KAJ1141252.1"/>
    </source>
</evidence>
<dbReference type="Proteomes" id="UP001066276">
    <property type="component" value="Chromosome 6"/>
</dbReference>
<name>A0AAV7QL24_PLEWA</name>